<comment type="subcellular location">
    <subcellularLocation>
        <location evidence="1">Cell membrane</location>
        <topology evidence="1">Lipid-anchor</topology>
    </subcellularLocation>
</comment>
<evidence type="ECO:0000256" key="1">
    <source>
        <dbReference type="ARBA" id="ARBA00004193"/>
    </source>
</evidence>
<organism evidence="15 16">
    <name type="scientific">Digitaria exilis</name>
    <dbReference type="NCBI Taxonomy" id="1010633"/>
    <lineage>
        <taxon>Eukaryota</taxon>
        <taxon>Viridiplantae</taxon>
        <taxon>Streptophyta</taxon>
        <taxon>Embryophyta</taxon>
        <taxon>Tracheophyta</taxon>
        <taxon>Spermatophyta</taxon>
        <taxon>Magnoliopsida</taxon>
        <taxon>Liliopsida</taxon>
        <taxon>Poales</taxon>
        <taxon>Poaceae</taxon>
        <taxon>PACMAD clade</taxon>
        <taxon>Panicoideae</taxon>
        <taxon>Panicodae</taxon>
        <taxon>Paniceae</taxon>
        <taxon>Anthephorinae</taxon>
        <taxon>Digitaria</taxon>
    </lineage>
</organism>
<dbReference type="InterPro" id="IPR032861">
    <property type="entry name" value="TAXi_N"/>
</dbReference>
<dbReference type="PANTHER" id="PTHR13683">
    <property type="entry name" value="ASPARTYL PROTEASES"/>
    <property type="match status" value="1"/>
</dbReference>
<evidence type="ECO:0000256" key="7">
    <source>
        <dbReference type="ARBA" id="ARBA00022801"/>
    </source>
</evidence>
<gene>
    <name evidence="15" type="ORF">HU200_043337</name>
</gene>
<dbReference type="PANTHER" id="PTHR13683:SF871">
    <property type="entry name" value="OS06G0717900 PROTEIN"/>
    <property type="match status" value="1"/>
</dbReference>
<evidence type="ECO:0000256" key="4">
    <source>
        <dbReference type="ARBA" id="ARBA00022670"/>
    </source>
</evidence>
<feature type="active site" evidence="11">
    <location>
        <position position="123"/>
    </location>
</feature>
<dbReference type="GO" id="GO:0006508">
    <property type="term" value="P:proteolysis"/>
    <property type="evidence" value="ECO:0007669"/>
    <property type="project" value="UniProtKB-KW"/>
</dbReference>
<dbReference type="FunFam" id="2.40.70.10:FF:000012">
    <property type="entry name" value="Aspartyl protease family protein 1"/>
    <property type="match status" value="1"/>
</dbReference>
<evidence type="ECO:0000256" key="10">
    <source>
        <dbReference type="ARBA" id="ARBA00023288"/>
    </source>
</evidence>
<feature type="compositionally biased region" description="Polar residues" evidence="13">
    <location>
        <begin position="482"/>
        <end position="492"/>
    </location>
</feature>
<evidence type="ECO:0000256" key="3">
    <source>
        <dbReference type="ARBA" id="ARBA00022475"/>
    </source>
</evidence>
<dbReference type="PRINTS" id="PR00792">
    <property type="entry name" value="PEPSIN"/>
</dbReference>
<comment type="similarity">
    <text evidence="2 12">Belongs to the peptidase A1 family.</text>
</comment>
<dbReference type="EMBL" id="JACEFO010002059">
    <property type="protein sequence ID" value="KAF8686836.1"/>
    <property type="molecule type" value="Genomic_DNA"/>
</dbReference>
<dbReference type="InterPro" id="IPR021109">
    <property type="entry name" value="Peptidase_aspartic_dom_sf"/>
</dbReference>
<dbReference type="Proteomes" id="UP000636709">
    <property type="component" value="Unassembled WGS sequence"/>
</dbReference>
<keyword evidence="8" id="KW-0472">Membrane</keyword>
<dbReference type="Pfam" id="PF14541">
    <property type="entry name" value="TAXi_C"/>
    <property type="match status" value="1"/>
</dbReference>
<keyword evidence="5" id="KW-0732">Signal</keyword>
<accession>A0A835EGB2</accession>
<dbReference type="GO" id="GO:0005886">
    <property type="term" value="C:plasma membrane"/>
    <property type="evidence" value="ECO:0007669"/>
    <property type="project" value="UniProtKB-SubCell"/>
</dbReference>
<dbReference type="OrthoDB" id="2747330at2759"/>
<evidence type="ECO:0000256" key="13">
    <source>
        <dbReference type="SAM" id="MobiDB-lite"/>
    </source>
</evidence>
<evidence type="ECO:0000259" key="14">
    <source>
        <dbReference type="PROSITE" id="PS51767"/>
    </source>
</evidence>
<dbReference type="PROSITE" id="PS00141">
    <property type="entry name" value="ASP_PROTEASE"/>
    <property type="match status" value="2"/>
</dbReference>
<name>A0A835EGB2_9POAL</name>
<evidence type="ECO:0000256" key="2">
    <source>
        <dbReference type="ARBA" id="ARBA00007447"/>
    </source>
</evidence>
<dbReference type="InterPro" id="IPR001969">
    <property type="entry name" value="Aspartic_peptidase_AS"/>
</dbReference>
<evidence type="ECO:0000256" key="8">
    <source>
        <dbReference type="ARBA" id="ARBA00023136"/>
    </source>
</evidence>
<keyword evidence="10" id="KW-0449">Lipoprotein</keyword>
<dbReference type="InterPro" id="IPR033121">
    <property type="entry name" value="PEPTIDASE_A1"/>
</dbReference>
<dbReference type="SUPFAM" id="SSF50630">
    <property type="entry name" value="Acid proteases"/>
    <property type="match status" value="1"/>
</dbReference>
<comment type="caution">
    <text evidence="15">The sequence shown here is derived from an EMBL/GenBank/DDBJ whole genome shotgun (WGS) entry which is preliminary data.</text>
</comment>
<dbReference type="InterPro" id="IPR001461">
    <property type="entry name" value="Aspartic_peptidase_A1"/>
</dbReference>
<evidence type="ECO:0000256" key="5">
    <source>
        <dbReference type="ARBA" id="ARBA00022729"/>
    </source>
</evidence>
<dbReference type="Gene3D" id="2.40.70.10">
    <property type="entry name" value="Acid Proteases"/>
    <property type="match status" value="2"/>
</dbReference>
<evidence type="ECO:0000256" key="6">
    <source>
        <dbReference type="ARBA" id="ARBA00022750"/>
    </source>
</evidence>
<feature type="active site" evidence="11">
    <location>
        <position position="332"/>
    </location>
</feature>
<protein>
    <recommendedName>
        <fullName evidence="14">Peptidase A1 domain-containing protein</fullName>
    </recommendedName>
</protein>
<dbReference type="InterPro" id="IPR032799">
    <property type="entry name" value="TAXi_C"/>
</dbReference>
<keyword evidence="9" id="KW-0325">Glycoprotein</keyword>
<dbReference type="PROSITE" id="PS51767">
    <property type="entry name" value="PEPTIDASE_A1"/>
    <property type="match status" value="1"/>
</dbReference>
<keyword evidence="7 12" id="KW-0378">Hydrolase</keyword>
<sequence length="528" mass="54827">MARHPNNRDLLVAVAVVSAFLAVGDVSGVGFDLHHRSSPVVRRWAEARGHAALAAEWPPQGSPEYYSKLSRHDRDLHARRGLAAADGLLTFADGNETLQSLGSLYYAEVALGTPNTTFLVALDTGSDLFWVPCECKQCAQLSGNATAQLQTYTPSLSSTSKTVTCNNSLCGEPSGCTAATNGSCPYTVQYVSANTSSSGVLVEDVLHLTKESPATSGGAATEAVNASVVFGCGQVQTGDFLDGAGLDGLMGLGRGKTSVPSELAAGGVVASDSFSMCFSSDGVGRISFGDTGSSSGQSETAFIASPVYYNVSFTSINVGSQSAAAEFAAVVDSGTSYTYLNDPEYTQLATNYNSQIREERANYSSSPFEYCYGLSSNQTEVFLPDVSLTASGGAVFPVTWPIIPVVGEINGQARTVGYCLALLKSDISTNIIGQNFMTGLKVVFNRERSVLGWQKFDCYKNTPVAGGPEASPSPGSAGPSPTKITPQQNDGGNSKPGAAPLPRSAGSLDALGGRFLLLLPLLAAAALV</sequence>
<dbReference type="GO" id="GO:0004190">
    <property type="term" value="F:aspartic-type endopeptidase activity"/>
    <property type="evidence" value="ECO:0007669"/>
    <property type="project" value="UniProtKB-KW"/>
</dbReference>
<reference evidence="15" key="1">
    <citation type="submission" date="2020-07" db="EMBL/GenBank/DDBJ databases">
        <title>Genome sequence and genetic diversity analysis of an under-domesticated orphan crop, white fonio (Digitaria exilis).</title>
        <authorList>
            <person name="Bennetzen J.L."/>
            <person name="Chen S."/>
            <person name="Ma X."/>
            <person name="Wang X."/>
            <person name="Yssel A.E.J."/>
            <person name="Chaluvadi S.R."/>
            <person name="Johnson M."/>
            <person name="Gangashetty P."/>
            <person name="Hamidou F."/>
            <person name="Sanogo M.D."/>
            <person name="Zwaenepoel A."/>
            <person name="Wallace J."/>
            <person name="Van De Peer Y."/>
            <person name="Van Deynze A."/>
        </authorList>
    </citation>
    <scope>NUCLEOTIDE SEQUENCE</scope>
    <source>
        <tissue evidence="15">Leaves</tissue>
    </source>
</reference>
<dbReference type="Pfam" id="PF14543">
    <property type="entry name" value="TAXi_N"/>
    <property type="match status" value="1"/>
</dbReference>
<keyword evidence="16" id="KW-1185">Reference proteome</keyword>
<evidence type="ECO:0000256" key="11">
    <source>
        <dbReference type="PIRSR" id="PIRSR601461-1"/>
    </source>
</evidence>
<evidence type="ECO:0000256" key="12">
    <source>
        <dbReference type="RuleBase" id="RU000454"/>
    </source>
</evidence>
<evidence type="ECO:0000313" key="16">
    <source>
        <dbReference type="Proteomes" id="UP000636709"/>
    </source>
</evidence>
<dbReference type="AlphaFoldDB" id="A0A835EGB2"/>
<proteinExistence type="inferred from homology"/>
<feature type="domain" description="Peptidase A1" evidence="14">
    <location>
        <begin position="105"/>
        <end position="454"/>
    </location>
</feature>
<evidence type="ECO:0000256" key="9">
    <source>
        <dbReference type="ARBA" id="ARBA00023180"/>
    </source>
</evidence>
<keyword evidence="4 12" id="KW-0645">Protease</keyword>
<keyword evidence="3" id="KW-1003">Cell membrane</keyword>
<feature type="compositionally biased region" description="Low complexity" evidence="13">
    <location>
        <begin position="465"/>
        <end position="481"/>
    </location>
</feature>
<dbReference type="FunFam" id="2.40.70.10:FF:000014">
    <property type="entry name" value="Aspartyl protease family protein 1"/>
    <property type="match status" value="1"/>
</dbReference>
<evidence type="ECO:0000313" key="15">
    <source>
        <dbReference type="EMBL" id="KAF8686836.1"/>
    </source>
</evidence>
<feature type="region of interest" description="Disordered" evidence="13">
    <location>
        <begin position="464"/>
        <end position="501"/>
    </location>
</feature>
<keyword evidence="6 12" id="KW-0064">Aspartyl protease</keyword>